<dbReference type="PANTHER" id="PTHR47696:SF2">
    <property type="entry name" value="PROVISIONAL ORTHOLOG OF THAP DOMAIN CONTAINING 1"/>
    <property type="match status" value="1"/>
</dbReference>
<proteinExistence type="predicted"/>
<reference evidence="6 7" key="1">
    <citation type="journal article" date="2017" name="PLoS Biol.">
        <title>The sea cucumber genome provides insights into morphological evolution and visceral regeneration.</title>
        <authorList>
            <person name="Zhang X."/>
            <person name="Sun L."/>
            <person name="Yuan J."/>
            <person name="Sun Y."/>
            <person name="Gao Y."/>
            <person name="Zhang L."/>
            <person name="Li S."/>
            <person name="Dai H."/>
            <person name="Hamel J.F."/>
            <person name="Liu C."/>
            <person name="Yu Y."/>
            <person name="Liu S."/>
            <person name="Lin W."/>
            <person name="Guo K."/>
            <person name="Jin S."/>
            <person name="Xu P."/>
            <person name="Storey K.B."/>
            <person name="Huan P."/>
            <person name="Zhang T."/>
            <person name="Zhou Y."/>
            <person name="Zhang J."/>
            <person name="Lin C."/>
            <person name="Li X."/>
            <person name="Xing L."/>
            <person name="Huo D."/>
            <person name="Sun M."/>
            <person name="Wang L."/>
            <person name="Mercier A."/>
            <person name="Li F."/>
            <person name="Yang H."/>
            <person name="Xiang J."/>
        </authorList>
    </citation>
    <scope>NUCLEOTIDE SEQUENCE [LARGE SCALE GENOMIC DNA]</scope>
    <source>
        <strain evidence="6">Shaxun</strain>
        <tissue evidence="6">Muscle</tissue>
    </source>
</reference>
<dbReference type="Pfam" id="PF21787">
    <property type="entry name" value="TNP-like_RNaseH_N"/>
    <property type="match status" value="1"/>
</dbReference>
<comment type="caution">
    <text evidence="6">The sequence shown here is derived from an EMBL/GenBank/DDBJ whole genome shotgun (WGS) entry which is preliminary data.</text>
</comment>
<evidence type="ECO:0000259" key="5">
    <source>
        <dbReference type="Pfam" id="PF21788"/>
    </source>
</evidence>
<sequence>MSGCSAYSCTNRANRFHYDRGITFHKSGQTVRLRPDAEPTVFAFPTHLQKKSTSRKPPSRRGTSDVSLETVETGSSCTVEPPVPQQLHVGVCDHSYAVLESPRKLKRKLDKAVDELETCKKKLKVEQQKTRRLKKRVSNLSTVIDSLHNQNLISTTCAEMLESTFSGVPKEVFQRIIEQSNTKQSNTYPEDLRSFAMTLQFYSAKAYEYVRETFDLALPHPRTIRTWYCSVEGDPGFTKQAFDALHAKANDNLAQGKETVCAIMFDEMAIRKHIEYANGKYRGYVDIGTGRFDESTPEAKDALVFMAVSANDAWKMPLGYFLVYGLSGVERANLVNECFRKLHDSGVQAVSLTCDGPSCHFAMMKSLGANMNVIGLDPSFPHPSDQSIKIHIILDVCHMLKLLRNSFADIGIFKTSDGQTISWQYIEELNKLQEKEGLRLGNKLKSAHIDWQK</sequence>
<dbReference type="Proteomes" id="UP000230750">
    <property type="component" value="Unassembled WGS sequence"/>
</dbReference>
<evidence type="ECO:0000259" key="3">
    <source>
        <dbReference type="Pfam" id="PF12017"/>
    </source>
</evidence>
<dbReference type="InterPro" id="IPR026521">
    <property type="entry name" value="THAP2"/>
</dbReference>
<evidence type="ECO:0000259" key="4">
    <source>
        <dbReference type="Pfam" id="PF21787"/>
    </source>
</evidence>
<evidence type="ECO:0000313" key="6">
    <source>
        <dbReference type="EMBL" id="PIK56612.1"/>
    </source>
</evidence>
<feature type="coiled-coil region" evidence="1">
    <location>
        <begin position="106"/>
        <end position="136"/>
    </location>
</feature>
<feature type="compositionally biased region" description="Basic residues" evidence="2">
    <location>
        <begin position="48"/>
        <end position="59"/>
    </location>
</feature>
<protein>
    <submittedName>
        <fullName evidence="6">Putative DNA transposase THAP9-like</fullName>
    </submittedName>
</protein>
<name>A0A2G8L8N8_STIJA</name>
<dbReference type="Pfam" id="PF21788">
    <property type="entry name" value="TNP-like_GBD"/>
    <property type="match status" value="1"/>
</dbReference>
<organism evidence="6 7">
    <name type="scientific">Stichopus japonicus</name>
    <name type="common">Sea cucumber</name>
    <dbReference type="NCBI Taxonomy" id="307972"/>
    <lineage>
        <taxon>Eukaryota</taxon>
        <taxon>Metazoa</taxon>
        <taxon>Echinodermata</taxon>
        <taxon>Eleutherozoa</taxon>
        <taxon>Echinozoa</taxon>
        <taxon>Holothuroidea</taxon>
        <taxon>Aspidochirotacea</taxon>
        <taxon>Aspidochirotida</taxon>
        <taxon>Stichopodidae</taxon>
        <taxon>Apostichopus</taxon>
    </lineage>
</organism>
<dbReference type="InterPro" id="IPR048366">
    <property type="entry name" value="TNP-like_GBD"/>
</dbReference>
<dbReference type="AlphaFoldDB" id="A0A2G8L8N8"/>
<evidence type="ECO:0000313" key="7">
    <source>
        <dbReference type="Proteomes" id="UP000230750"/>
    </source>
</evidence>
<keyword evidence="1" id="KW-0175">Coiled coil</keyword>
<accession>A0A2G8L8N8</accession>
<gene>
    <name evidence="6" type="ORF">BSL78_06468</name>
</gene>
<dbReference type="Pfam" id="PF12017">
    <property type="entry name" value="Tnp_P_element"/>
    <property type="match status" value="1"/>
</dbReference>
<feature type="domain" description="Transposable element P transposase-like RNase H" evidence="4">
    <location>
        <begin position="234"/>
        <end position="368"/>
    </location>
</feature>
<feature type="domain" description="THAP9-like helix-turn-helix" evidence="3">
    <location>
        <begin position="146"/>
        <end position="227"/>
    </location>
</feature>
<keyword evidence="7" id="KW-1185">Reference proteome</keyword>
<dbReference type="InterPro" id="IPR021896">
    <property type="entry name" value="THAP9-like_HTH"/>
</dbReference>
<feature type="domain" description="Transposable element P transposase-like GTP-binding insertion" evidence="5">
    <location>
        <begin position="397"/>
        <end position="453"/>
    </location>
</feature>
<evidence type="ECO:0000256" key="2">
    <source>
        <dbReference type="SAM" id="MobiDB-lite"/>
    </source>
</evidence>
<dbReference type="InterPro" id="IPR048365">
    <property type="entry name" value="TNP-like_RNaseH_N"/>
</dbReference>
<dbReference type="EMBL" id="MRZV01000169">
    <property type="protein sequence ID" value="PIK56612.1"/>
    <property type="molecule type" value="Genomic_DNA"/>
</dbReference>
<feature type="region of interest" description="Disordered" evidence="2">
    <location>
        <begin position="46"/>
        <end position="69"/>
    </location>
</feature>
<dbReference type="PANTHER" id="PTHR47696">
    <property type="entry name" value="THAP DOMAIN-CONTAINING PROTEIN 2"/>
    <property type="match status" value="1"/>
</dbReference>
<evidence type="ECO:0000256" key="1">
    <source>
        <dbReference type="SAM" id="Coils"/>
    </source>
</evidence>
<dbReference type="OrthoDB" id="10070386at2759"/>